<evidence type="ECO:0000259" key="5">
    <source>
        <dbReference type="PROSITE" id="PS50023"/>
    </source>
</evidence>
<dbReference type="SMART" id="SM00132">
    <property type="entry name" value="LIM"/>
    <property type="match status" value="2"/>
</dbReference>
<sequence length="118" mass="13043">MRHPGAIAKHADKPSPACFVCATCAEAFTSAEFYVLDDKPYCEQHYHRLNGSLCGGCGRGIEGEYVEDESDVKHHLECFCCLDCGVSLSGGYFEVEGKAYFPTKDDPWARPDKGRGRE</sequence>
<dbReference type="OrthoDB" id="1112565at2759"/>
<dbReference type="GO" id="GO:0051371">
    <property type="term" value="F:muscle alpha-actinin binding"/>
    <property type="evidence" value="ECO:0007669"/>
    <property type="project" value="TreeGrafter"/>
</dbReference>
<keyword evidence="2 4" id="KW-0862">Zinc</keyword>
<dbReference type="SUPFAM" id="SSF57716">
    <property type="entry name" value="Glucocorticoid receptor-like (DNA-binding domain)"/>
    <property type="match status" value="1"/>
</dbReference>
<dbReference type="PANTHER" id="PTHR24214:SF38">
    <property type="entry name" value="PDZ AND LIM DOMAIN PROTEIN ZASP-RELATED"/>
    <property type="match status" value="1"/>
</dbReference>
<dbReference type="GO" id="GO:0046872">
    <property type="term" value="F:metal ion binding"/>
    <property type="evidence" value="ECO:0007669"/>
    <property type="project" value="UniProtKB-KW"/>
</dbReference>
<gene>
    <name evidence="6" type="ORF">ESCO_006145</name>
</gene>
<dbReference type="STRING" id="150374.A0A0M8N591"/>
<comment type="caution">
    <text evidence="6">The sequence shown here is derived from an EMBL/GenBank/DDBJ whole genome shotgun (WGS) entry which is preliminary data.</text>
</comment>
<dbReference type="Pfam" id="PF00412">
    <property type="entry name" value="LIM"/>
    <property type="match status" value="2"/>
</dbReference>
<name>A0A0M8N591_ESCWE</name>
<keyword evidence="3 4" id="KW-0440">LIM domain</keyword>
<keyword evidence="7" id="KW-1185">Reference proteome</keyword>
<dbReference type="AlphaFoldDB" id="A0A0M8N591"/>
<evidence type="ECO:0000313" key="7">
    <source>
        <dbReference type="Proteomes" id="UP000053831"/>
    </source>
</evidence>
<dbReference type="GO" id="GO:0031941">
    <property type="term" value="C:filamentous actin"/>
    <property type="evidence" value="ECO:0007669"/>
    <property type="project" value="TreeGrafter"/>
</dbReference>
<keyword evidence="1 4" id="KW-0479">Metal-binding</keyword>
<dbReference type="InterPro" id="IPR050604">
    <property type="entry name" value="PDZ-LIM_domain"/>
</dbReference>
<proteinExistence type="predicted"/>
<protein>
    <submittedName>
        <fullName evidence="6">Paxillin-B</fullName>
    </submittedName>
</protein>
<evidence type="ECO:0000256" key="3">
    <source>
        <dbReference type="ARBA" id="ARBA00023038"/>
    </source>
</evidence>
<evidence type="ECO:0000256" key="2">
    <source>
        <dbReference type="ARBA" id="ARBA00022833"/>
    </source>
</evidence>
<evidence type="ECO:0000256" key="4">
    <source>
        <dbReference type="PROSITE-ProRule" id="PRU00125"/>
    </source>
</evidence>
<dbReference type="CDD" id="cd08368">
    <property type="entry name" value="LIM"/>
    <property type="match status" value="1"/>
</dbReference>
<evidence type="ECO:0000256" key="1">
    <source>
        <dbReference type="ARBA" id="ARBA00022723"/>
    </source>
</evidence>
<feature type="domain" description="LIM zinc-binding" evidence="5">
    <location>
        <begin position="52"/>
        <end position="113"/>
    </location>
</feature>
<dbReference type="PANTHER" id="PTHR24214">
    <property type="entry name" value="PDZ AND LIM DOMAIN PROTEIN ZASP"/>
    <property type="match status" value="1"/>
</dbReference>
<dbReference type="Gene3D" id="2.10.110.10">
    <property type="entry name" value="Cysteine Rich Protein"/>
    <property type="match status" value="2"/>
</dbReference>
<dbReference type="Proteomes" id="UP000053831">
    <property type="component" value="Unassembled WGS sequence"/>
</dbReference>
<accession>A0A0M8N591</accession>
<dbReference type="EMBL" id="LGSR01000018">
    <property type="protein sequence ID" value="KOS20220.1"/>
    <property type="molecule type" value="Genomic_DNA"/>
</dbReference>
<dbReference type="GO" id="GO:0030036">
    <property type="term" value="P:actin cytoskeleton organization"/>
    <property type="evidence" value="ECO:0007669"/>
    <property type="project" value="TreeGrafter"/>
</dbReference>
<dbReference type="GO" id="GO:0001725">
    <property type="term" value="C:stress fiber"/>
    <property type="evidence" value="ECO:0007669"/>
    <property type="project" value="TreeGrafter"/>
</dbReference>
<dbReference type="PROSITE" id="PS50023">
    <property type="entry name" value="LIM_DOMAIN_2"/>
    <property type="match status" value="1"/>
</dbReference>
<dbReference type="PROSITE" id="PS00478">
    <property type="entry name" value="LIM_DOMAIN_1"/>
    <property type="match status" value="1"/>
</dbReference>
<dbReference type="GO" id="GO:0030695">
    <property type="term" value="F:GTPase regulator activity"/>
    <property type="evidence" value="ECO:0007669"/>
    <property type="project" value="UniProtKB-ARBA"/>
</dbReference>
<dbReference type="InterPro" id="IPR001781">
    <property type="entry name" value="Znf_LIM"/>
</dbReference>
<dbReference type="GO" id="GO:0003779">
    <property type="term" value="F:actin binding"/>
    <property type="evidence" value="ECO:0007669"/>
    <property type="project" value="TreeGrafter"/>
</dbReference>
<reference evidence="6 7" key="1">
    <citation type="submission" date="2015-07" db="EMBL/GenBank/DDBJ databases">
        <title>The genome of the fungus Escovopsis weberi, a specialized disease agent of ant agriculture.</title>
        <authorList>
            <person name="de Man T.J."/>
            <person name="Stajich J.E."/>
            <person name="Kubicek C.P."/>
            <person name="Chenthamara K."/>
            <person name="Atanasova L."/>
            <person name="Druzhinina I.S."/>
            <person name="Birnbaum S."/>
            <person name="Barribeau S.M."/>
            <person name="Teiling C."/>
            <person name="Suen G."/>
            <person name="Currie C."/>
            <person name="Gerardo N.M."/>
        </authorList>
    </citation>
    <scope>NUCLEOTIDE SEQUENCE [LARGE SCALE GENOMIC DNA]</scope>
</reference>
<organism evidence="6 7">
    <name type="scientific">Escovopsis weberi</name>
    <dbReference type="NCBI Taxonomy" id="150374"/>
    <lineage>
        <taxon>Eukaryota</taxon>
        <taxon>Fungi</taxon>
        <taxon>Dikarya</taxon>
        <taxon>Ascomycota</taxon>
        <taxon>Pezizomycotina</taxon>
        <taxon>Sordariomycetes</taxon>
        <taxon>Hypocreomycetidae</taxon>
        <taxon>Hypocreales</taxon>
        <taxon>Hypocreaceae</taxon>
        <taxon>Escovopsis</taxon>
    </lineage>
</organism>
<evidence type="ECO:0000313" key="6">
    <source>
        <dbReference type="EMBL" id="KOS20220.1"/>
    </source>
</evidence>